<feature type="transmembrane region" description="Helical" evidence="1">
    <location>
        <begin position="16"/>
        <end position="37"/>
    </location>
</feature>
<dbReference type="AlphaFoldDB" id="A0A2S7UX97"/>
<name>A0A2S7UX97_9GAMM</name>
<dbReference type="RefSeq" id="WP_105053096.1">
    <property type="nucleotide sequence ID" value="NZ_BMYG01000001.1"/>
</dbReference>
<gene>
    <name evidence="2" type="ORF">BTO11_13590</name>
</gene>
<organism evidence="2 3">
    <name type="scientific">Psychrosphaera saromensis</name>
    <dbReference type="NCBI Taxonomy" id="716813"/>
    <lineage>
        <taxon>Bacteria</taxon>
        <taxon>Pseudomonadati</taxon>
        <taxon>Pseudomonadota</taxon>
        <taxon>Gammaproteobacteria</taxon>
        <taxon>Alteromonadales</taxon>
        <taxon>Pseudoalteromonadaceae</taxon>
        <taxon>Psychrosphaera</taxon>
    </lineage>
</organism>
<evidence type="ECO:0000313" key="3">
    <source>
        <dbReference type="Proteomes" id="UP000239007"/>
    </source>
</evidence>
<comment type="caution">
    <text evidence="2">The sequence shown here is derived from an EMBL/GenBank/DDBJ whole genome shotgun (WGS) entry which is preliminary data.</text>
</comment>
<accession>A0A2S7UX97</accession>
<dbReference type="Proteomes" id="UP000239007">
    <property type="component" value="Unassembled WGS sequence"/>
</dbReference>
<keyword evidence="3" id="KW-1185">Reference proteome</keyword>
<protein>
    <submittedName>
        <fullName evidence="2">Uncharacterized protein</fullName>
    </submittedName>
</protein>
<feature type="transmembrane region" description="Helical" evidence="1">
    <location>
        <begin position="80"/>
        <end position="99"/>
    </location>
</feature>
<keyword evidence="1" id="KW-0812">Transmembrane</keyword>
<evidence type="ECO:0000256" key="1">
    <source>
        <dbReference type="SAM" id="Phobius"/>
    </source>
</evidence>
<dbReference type="EMBL" id="MSCH01000003">
    <property type="protein sequence ID" value="PQJ54577.1"/>
    <property type="molecule type" value="Genomic_DNA"/>
</dbReference>
<keyword evidence="1" id="KW-1133">Transmembrane helix</keyword>
<feature type="transmembrane region" description="Helical" evidence="1">
    <location>
        <begin position="49"/>
        <end position="68"/>
    </location>
</feature>
<sequence>MKTNNFTQSESQQVSGFVLVLFEAFILIGSFFYIQLFADSVARYTGYKVAIYLVPVILAIVCTVILSKVVTIDKTKLSKLIIISCIASITPVSVFNLLVNYSSGPM</sequence>
<reference evidence="2 3" key="1">
    <citation type="submission" date="2016-12" db="EMBL/GenBank/DDBJ databases">
        <title>Diversity of luminous bacteria.</title>
        <authorList>
            <person name="Yoshizawa S."/>
            <person name="Kogure K."/>
        </authorList>
    </citation>
    <scope>NUCLEOTIDE SEQUENCE [LARGE SCALE GENOMIC DNA]</scope>
    <source>
        <strain evidence="2 3">SA4-48</strain>
    </source>
</reference>
<proteinExistence type="predicted"/>
<evidence type="ECO:0000313" key="2">
    <source>
        <dbReference type="EMBL" id="PQJ54577.1"/>
    </source>
</evidence>
<keyword evidence="1" id="KW-0472">Membrane</keyword>